<accession>A0ACB8WDP9</accession>
<evidence type="ECO:0000313" key="2">
    <source>
        <dbReference type="Proteomes" id="UP000831701"/>
    </source>
</evidence>
<dbReference type="EMBL" id="CM041542">
    <property type="protein sequence ID" value="KAI3365709.1"/>
    <property type="molecule type" value="Genomic_DNA"/>
</dbReference>
<evidence type="ECO:0000313" key="1">
    <source>
        <dbReference type="EMBL" id="KAI3365709.1"/>
    </source>
</evidence>
<feature type="non-terminal residue" evidence="1">
    <location>
        <position position="1"/>
    </location>
</feature>
<gene>
    <name evidence="1" type="ORF">L3Q82_010157</name>
</gene>
<proteinExistence type="predicted"/>
<protein>
    <submittedName>
        <fullName evidence="1">Uncharacterized protein</fullName>
    </submittedName>
</protein>
<reference evidence="1" key="1">
    <citation type="submission" date="2022-04" db="EMBL/GenBank/DDBJ databases">
        <title>Jade perch genome.</title>
        <authorList>
            <person name="Chao B."/>
        </authorList>
    </citation>
    <scope>NUCLEOTIDE SEQUENCE</scope>
    <source>
        <strain evidence="1">CB-2022</strain>
    </source>
</reference>
<dbReference type="Proteomes" id="UP000831701">
    <property type="component" value="Chromosome 12"/>
</dbReference>
<name>A0ACB8WDP9_9TELE</name>
<keyword evidence="2" id="KW-1185">Reference proteome</keyword>
<comment type="caution">
    <text evidence="1">The sequence shown here is derived from an EMBL/GenBank/DDBJ whole genome shotgun (WGS) entry which is preliminary data.</text>
</comment>
<organism evidence="1 2">
    <name type="scientific">Scortum barcoo</name>
    <name type="common">barcoo grunter</name>
    <dbReference type="NCBI Taxonomy" id="214431"/>
    <lineage>
        <taxon>Eukaryota</taxon>
        <taxon>Metazoa</taxon>
        <taxon>Chordata</taxon>
        <taxon>Craniata</taxon>
        <taxon>Vertebrata</taxon>
        <taxon>Euteleostomi</taxon>
        <taxon>Actinopterygii</taxon>
        <taxon>Neopterygii</taxon>
        <taxon>Teleostei</taxon>
        <taxon>Neoteleostei</taxon>
        <taxon>Acanthomorphata</taxon>
        <taxon>Eupercaria</taxon>
        <taxon>Centrarchiformes</taxon>
        <taxon>Terapontoidei</taxon>
        <taxon>Terapontidae</taxon>
        <taxon>Scortum</taxon>
    </lineage>
</organism>
<sequence length="452" mass="50266">PVILVFSCTSCHLACPAAVNMPETAESHSCNISTNRNCTIEITNVSSVFCLVNPKVHMESGFAFSPPQPTVRTTKTEVCSFTKDDNTASGAVGVLTYELFDMRNRQCKELMAIMFSVPFDYNFYKNWLGVGIFEHTRGCDHKLYDHMYNGKDFTNFVRQEANGSGVVYKGKLLDVRACMSAEGRAIIKLELSAAYPSHLSCSVAAFTSNNMSESAEALAANIKSRRNVTIEITNLTNNYCLLDPQVYMDSGSCYSPPQPTVRPLKTEVCNFSKATAKATGTVGVLTYDLFERQSNSAKERLAIMFSVPYDYNMYKNWFAIGIYDTSKVVNESLYKELYYNKEQVGFVRQESSGCGLTFEGKQLDIKATMSPLGRSIMKVEVWDKLFTPMSQQPLLRYISSVSRGICLTSYPLNCFSAVLLTGTISSVLLRSLRPIAAYVGNVSLSFSGRLWL</sequence>